<evidence type="ECO:0000256" key="1">
    <source>
        <dbReference type="SAM" id="MobiDB-lite"/>
    </source>
</evidence>
<gene>
    <name evidence="2" type="ORF">BGK67_33675</name>
</gene>
<accession>A0A1E5P098</accession>
<keyword evidence="3" id="KW-1185">Reference proteome</keyword>
<organism evidence="2 3">
    <name type="scientific">Streptomyces subrutilus</name>
    <dbReference type="NCBI Taxonomy" id="36818"/>
    <lineage>
        <taxon>Bacteria</taxon>
        <taxon>Bacillati</taxon>
        <taxon>Actinomycetota</taxon>
        <taxon>Actinomycetes</taxon>
        <taxon>Kitasatosporales</taxon>
        <taxon>Streptomycetaceae</taxon>
        <taxon>Streptomyces</taxon>
    </lineage>
</organism>
<comment type="caution">
    <text evidence="2">The sequence shown here is derived from an EMBL/GenBank/DDBJ whole genome shotgun (WGS) entry which is preliminary data.</text>
</comment>
<protein>
    <recommendedName>
        <fullName evidence="4">HNH endonuclease</fullName>
    </recommendedName>
</protein>
<dbReference type="Proteomes" id="UP000095705">
    <property type="component" value="Unassembled WGS sequence"/>
</dbReference>
<evidence type="ECO:0008006" key="4">
    <source>
        <dbReference type="Google" id="ProtNLM"/>
    </source>
</evidence>
<reference evidence="2 3" key="1">
    <citation type="submission" date="2016-08" db="EMBL/GenBank/DDBJ databases">
        <title>The complete genome of Streptomyces subrutilus 10-1-1.</title>
        <authorList>
            <person name="Chen X."/>
        </authorList>
    </citation>
    <scope>NUCLEOTIDE SEQUENCE [LARGE SCALE GENOMIC DNA]</scope>
    <source>
        <strain evidence="2 3">10-1-1</strain>
    </source>
</reference>
<dbReference type="STRING" id="36818.BGK67_33675"/>
<sequence>MWPLNPPTVSARSSWETCTSKSRDTAANGNLGASLREAADAAEEAATTLRIAAQARTLHNLKAENFKIEGIPDKRVADIVYGSGMTKGPGRDIYDALMDAPEDELCPLCRHSDVTQLDHVMPKAAYPALCVAPENLVPVCGICNHIKNDRAAADAEDVLLHPYFEHTDTVNWLDATLATSALDAGRLTYFVNPPPGWGGTLTARVRRQFDLLELGRRYSIKANQTLRGIHHHLVRQLKSGGRAAVSTHLRDMAASHLVADPNSWTGVAYRTWGANDDFCEGRFW</sequence>
<feature type="compositionally biased region" description="Polar residues" evidence="1">
    <location>
        <begin position="7"/>
        <end position="28"/>
    </location>
</feature>
<dbReference type="AlphaFoldDB" id="A0A1E5P098"/>
<dbReference type="RefSeq" id="WP_069924530.1">
    <property type="nucleotide sequence ID" value="NZ_MEHK01000002.1"/>
</dbReference>
<name>A0A1E5P098_9ACTN</name>
<proteinExistence type="predicted"/>
<evidence type="ECO:0000313" key="3">
    <source>
        <dbReference type="Proteomes" id="UP000095705"/>
    </source>
</evidence>
<dbReference type="Gene3D" id="1.10.30.50">
    <property type="match status" value="1"/>
</dbReference>
<evidence type="ECO:0000313" key="2">
    <source>
        <dbReference type="EMBL" id="OEJ22482.1"/>
    </source>
</evidence>
<dbReference type="OrthoDB" id="9816185at2"/>
<dbReference type="EMBL" id="MEHK01000002">
    <property type="protein sequence ID" value="OEJ22482.1"/>
    <property type="molecule type" value="Genomic_DNA"/>
</dbReference>
<feature type="region of interest" description="Disordered" evidence="1">
    <location>
        <begin position="1"/>
        <end position="29"/>
    </location>
</feature>